<feature type="active site" description="Proton acceptor" evidence="16">
    <location>
        <position position="106"/>
    </location>
</feature>
<keyword evidence="13 16" id="KW-0173">Coenzyme A biosynthesis</keyword>
<comment type="subcellular location">
    <subcellularLocation>
        <location evidence="3 16">Cytoplasm</location>
    </subcellularLocation>
</comment>
<evidence type="ECO:0000256" key="5">
    <source>
        <dbReference type="ARBA" id="ARBA00011738"/>
    </source>
</evidence>
<dbReference type="CDD" id="cd24015">
    <property type="entry name" value="ASKHA_NBD_PanK-III"/>
    <property type="match status" value="1"/>
</dbReference>
<evidence type="ECO:0000256" key="12">
    <source>
        <dbReference type="ARBA" id="ARBA00022958"/>
    </source>
</evidence>
<keyword evidence="8 16" id="KW-0808">Transferase</keyword>
<dbReference type="Pfam" id="PF03309">
    <property type="entry name" value="Pan_kinase"/>
    <property type="match status" value="1"/>
</dbReference>
<keyword evidence="18" id="KW-1185">Reference proteome</keyword>
<dbReference type="HAMAP" id="MF_01274">
    <property type="entry name" value="Pantothen_kinase_3"/>
    <property type="match status" value="1"/>
</dbReference>
<dbReference type="NCBIfam" id="TIGR00671">
    <property type="entry name" value="baf"/>
    <property type="match status" value="1"/>
</dbReference>
<evidence type="ECO:0000313" key="18">
    <source>
        <dbReference type="Proteomes" id="UP000008206"/>
    </source>
</evidence>
<feature type="binding site" evidence="16">
    <location>
        <position position="129"/>
    </location>
    <ligand>
        <name>ATP</name>
        <dbReference type="ChEBI" id="CHEBI:30616"/>
    </ligand>
</feature>
<keyword evidence="11 16" id="KW-0067">ATP-binding</keyword>
<reference evidence="18" key="1">
    <citation type="journal article" date="2011" name="MBio">
        <title>Novel metabolic attributes of the genus Cyanothece, comprising a group of unicellular nitrogen-fixing Cyanobacteria.</title>
        <authorList>
            <person name="Bandyopadhyay A."/>
            <person name="Elvitigala T."/>
            <person name="Welsh E."/>
            <person name="Stockel J."/>
            <person name="Liberton M."/>
            <person name="Min H."/>
            <person name="Sherman L.A."/>
            <person name="Pakrasi H.B."/>
        </authorList>
    </citation>
    <scope>NUCLEOTIDE SEQUENCE [LARGE SCALE GENOMIC DNA]</scope>
    <source>
        <strain evidence="18">PCC 7822</strain>
    </source>
</reference>
<keyword evidence="10 16" id="KW-0418">Kinase</keyword>
<evidence type="ECO:0000256" key="4">
    <source>
        <dbReference type="ARBA" id="ARBA00005225"/>
    </source>
</evidence>
<dbReference type="GO" id="GO:0004594">
    <property type="term" value="F:pantothenate kinase activity"/>
    <property type="evidence" value="ECO:0007669"/>
    <property type="project" value="UniProtKB-UniRule"/>
</dbReference>
<dbReference type="OrthoDB" id="482945at2"/>
<gene>
    <name evidence="16" type="primary">coaX</name>
    <name evidence="17" type="ordered locus">Cyan7822_3473</name>
</gene>
<evidence type="ECO:0000256" key="9">
    <source>
        <dbReference type="ARBA" id="ARBA00022741"/>
    </source>
</evidence>
<protein>
    <recommendedName>
        <fullName evidence="15 16">Type III pantothenate kinase</fullName>
        <ecNumber evidence="6 16">2.7.1.33</ecNumber>
    </recommendedName>
    <alternativeName>
        <fullName evidence="16">PanK-III</fullName>
    </alternativeName>
    <alternativeName>
        <fullName evidence="16">Pantothenic acid kinase</fullName>
    </alternativeName>
</protein>
<evidence type="ECO:0000256" key="3">
    <source>
        <dbReference type="ARBA" id="ARBA00004496"/>
    </source>
</evidence>
<evidence type="ECO:0000256" key="15">
    <source>
        <dbReference type="ARBA" id="ARBA00040883"/>
    </source>
</evidence>
<evidence type="ECO:0000256" key="14">
    <source>
        <dbReference type="ARBA" id="ARBA00038036"/>
    </source>
</evidence>
<evidence type="ECO:0000256" key="16">
    <source>
        <dbReference type="HAMAP-Rule" id="MF_01274"/>
    </source>
</evidence>
<evidence type="ECO:0000256" key="11">
    <source>
        <dbReference type="ARBA" id="ARBA00022840"/>
    </source>
</evidence>
<keyword evidence="16" id="KW-0479">Metal-binding</keyword>
<evidence type="ECO:0000256" key="2">
    <source>
        <dbReference type="ARBA" id="ARBA00001958"/>
    </source>
</evidence>
<accession>E0UEH4</accession>
<dbReference type="GO" id="GO:0005737">
    <property type="term" value="C:cytoplasm"/>
    <property type="evidence" value="ECO:0007669"/>
    <property type="project" value="UniProtKB-SubCell"/>
</dbReference>
<dbReference type="eggNOG" id="COG1521">
    <property type="taxonomic scope" value="Bacteria"/>
</dbReference>
<name>E0UEH4_GLOV7</name>
<dbReference type="SUPFAM" id="SSF53067">
    <property type="entry name" value="Actin-like ATPase domain"/>
    <property type="match status" value="1"/>
</dbReference>
<comment type="function">
    <text evidence="16">Catalyzes the phosphorylation of pantothenate (Pan), the first step in CoA biosynthesis.</text>
</comment>
<comment type="cofactor">
    <cofactor evidence="16">
        <name>NH4(+)</name>
        <dbReference type="ChEBI" id="CHEBI:28938"/>
    </cofactor>
    <cofactor evidence="16">
        <name>K(+)</name>
        <dbReference type="ChEBI" id="CHEBI:29103"/>
    </cofactor>
    <text evidence="16">A monovalent cation. Ammonium or potassium.</text>
</comment>
<dbReference type="Proteomes" id="UP000008206">
    <property type="component" value="Chromosome"/>
</dbReference>
<feature type="binding site" evidence="16">
    <location>
        <begin position="14"/>
        <end position="21"/>
    </location>
    <ligand>
        <name>ATP</name>
        <dbReference type="ChEBI" id="CHEBI:30616"/>
    </ligand>
</feature>
<organism evidence="17 18">
    <name type="scientific">Gloeothece verrucosa (strain PCC 7822)</name>
    <name type="common">Cyanothece sp. (strain PCC 7822)</name>
    <dbReference type="NCBI Taxonomy" id="497965"/>
    <lineage>
        <taxon>Bacteria</taxon>
        <taxon>Bacillati</taxon>
        <taxon>Cyanobacteriota</taxon>
        <taxon>Cyanophyceae</taxon>
        <taxon>Oscillatoriophycideae</taxon>
        <taxon>Chroococcales</taxon>
        <taxon>Aphanothecaceae</taxon>
        <taxon>Gloeothece</taxon>
        <taxon>Gloeothece verrucosa</taxon>
    </lineage>
</organism>
<dbReference type="STRING" id="497965.Cyan7822_3473"/>
<dbReference type="EC" id="2.7.1.33" evidence="6 16"/>
<feature type="binding site" evidence="16">
    <location>
        <position position="100"/>
    </location>
    <ligand>
        <name>substrate</name>
    </ligand>
</feature>
<dbReference type="PANTHER" id="PTHR34265:SF1">
    <property type="entry name" value="TYPE III PANTOTHENATE KINASE"/>
    <property type="match status" value="1"/>
</dbReference>
<comment type="cofactor">
    <cofactor evidence="2">
        <name>K(+)</name>
        <dbReference type="ChEBI" id="CHEBI:29103"/>
    </cofactor>
</comment>
<dbReference type="NCBIfam" id="NF009871">
    <property type="entry name" value="PRK13331.1"/>
    <property type="match status" value="1"/>
</dbReference>
<dbReference type="InterPro" id="IPR043129">
    <property type="entry name" value="ATPase_NBD"/>
</dbReference>
<comment type="similarity">
    <text evidence="14 16">Belongs to the type III pantothenate kinase family.</text>
</comment>
<dbReference type="RefSeq" id="WP_013323489.1">
    <property type="nucleotide sequence ID" value="NC_014501.1"/>
</dbReference>
<dbReference type="UniPathway" id="UPA00241">
    <property type="reaction ID" value="UER00352"/>
</dbReference>
<keyword evidence="12 16" id="KW-0630">Potassium</keyword>
<dbReference type="GO" id="GO:0005524">
    <property type="term" value="F:ATP binding"/>
    <property type="evidence" value="ECO:0007669"/>
    <property type="project" value="UniProtKB-UniRule"/>
</dbReference>
<evidence type="ECO:0000256" key="1">
    <source>
        <dbReference type="ARBA" id="ARBA00001206"/>
    </source>
</evidence>
<feature type="binding site" evidence="16">
    <location>
        <position position="182"/>
    </location>
    <ligand>
        <name>substrate</name>
    </ligand>
</feature>
<dbReference type="AlphaFoldDB" id="E0UEH4"/>
<proteinExistence type="inferred from homology"/>
<evidence type="ECO:0000256" key="10">
    <source>
        <dbReference type="ARBA" id="ARBA00022777"/>
    </source>
</evidence>
<evidence type="ECO:0000256" key="7">
    <source>
        <dbReference type="ARBA" id="ARBA00022490"/>
    </source>
</evidence>
<evidence type="ECO:0000313" key="17">
    <source>
        <dbReference type="EMBL" id="ADN15420.1"/>
    </source>
</evidence>
<dbReference type="PANTHER" id="PTHR34265">
    <property type="entry name" value="TYPE III PANTOTHENATE KINASE"/>
    <property type="match status" value="1"/>
</dbReference>
<evidence type="ECO:0000256" key="6">
    <source>
        <dbReference type="ARBA" id="ARBA00012102"/>
    </source>
</evidence>
<comment type="subunit">
    <text evidence="5 16">Homodimer.</text>
</comment>
<dbReference type="Gene3D" id="3.30.420.40">
    <property type="match status" value="1"/>
</dbReference>
<comment type="pathway">
    <text evidence="4 16">Cofactor biosynthesis; coenzyme A biosynthesis; CoA from (R)-pantothenate: step 1/5.</text>
</comment>
<dbReference type="InterPro" id="IPR004619">
    <property type="entry name" value="Type_III_PanK"/>
</dbReference>
<evidence type="ECO:0000256" key="8">
    <source>
        <dbReference type="ARBA" id="ARBA00022679"/>
    </source>
</evidence>
<comment type="catalytic activity">
    <reaction evidence="1 16">
        <text>(R)-pantothenate + ATP = (R)-4'-phosphopantothenate + ADP + H(+)</text>
        <dbReference type="Rhea" id="RHEA:16373"/>
        <dbReference type="ChEBI" id="CHEBI:10986"/>
        <dbReference type="ChEBI" id="CHEBI:15378"/>
        <dbReference type="ChEBI" id="CHEBI:29032"/>
        <dbReference type="ChEBI" id="CHEBI:30616"/>
        <dbReference type="ChEBI" id="CHEBI:456216"/>
        <dbReference type="EC" id="2.7.1.33"/>
    </reaction>
</comment>
<dbReference type="GO" id="GO:0015937">
    <property type="term" value="P:coenzyme A biosynthetic process"/>
    <property type="evidence" value="ECO:0007669"/>
    <property type="project" value="UniProtKB-UniRule"/>
</dbReference>
<keyword evidence="7 16" id="KW-0963">Cytoplasm</keyword>
<dbReference type="EMBL" id="CP002198">
    <property type="protein sequence ID" value="ADN15420.1"/>
    <property type="molecule type" value="Genomic_DNA"/>
</dbReference>
<dbReference type="KEGG" id="cyj:Cyan7822_3473"/>
<feature type="binding site" evidence="16">
    <location>
        <begin position="104"/>
        <end position="107"/>
    </location>
    <ligand>
        <name>substrate</name>
    </ligand>
</feature>
<sequence>MINDRNSKDWLGLMIGNSRLHWAFFSGNTLQQTWDSEHHSTPVVEGKLPQAIFPADLGFLVRENIPLYIASVVPSQARLWQEYSPAKIITLEEIPLKKLYPTLGIDRALAAIGAGITYGFPCLVIDAGTALTFTAVDSDHALMGGAILPGLGLQLQTLARKTAALPDVSLPELLPPRWALNTPEAIKSGVIYTLMAGVKDFIEHWWTQFPSAVVVVTGGDSQSLWTYLQTQTPEIAQAIKVHGELIFWGMRVITNSYVDVDLY</sequence>
<dbReference type="HOGENOM" id="CLU_066627_2_1_3"/>
<dbReference type="GO" id="GO:0046872">
    <property type="term" value="F:metal ion binding"/>
    <property type="evidence" value="ECO:0007669"/>
    <property type="project" value="UniProtKB-KW"/>
</dbReference>
<keyword evidence="9 16" id="KW-0547">Nucleotide-binding</keyword>
<evidence type="ECO:0000256" key="13">
    <source>
        <dbReference type="ARBA" id="ARBA00022993"/>
    </source>
</evidence>
<feature type="binding site" evidence="16">
    <location>
        <position position="126"/>
    </location>
    <ligand>
        <name>K(+)</name>
        <dbReference type="ChEBI" id="CHEBI:29103"/>
    </ligand>
</feature>